<proteinExistence type="predicted"/>
<organism evidence="1 2">
    <name type="scientific">Beta vulgaris subsp. vulgaris</name>
    <name type="common">Beet</name>
    <dbReference type="NCBI Taxonomy" id="3555"/>
    <lineage>
        <taxon>Eukaryota</taxon>
        <taxon>Viridiplantae</taxon>
        <taxon>Streptophyta</taxon>
        <taxon>Embryophyta</taxon>
        <taxon>Tracheophyta</taxon>
        <taxon>Spermatophyta</taxon>
        <taxon>Magnoliopsida</taxon>
        <taxon>eudicotyledons</taxon>
        <taxon>Gunneridae</taxon>
        <taxon>Pentapetalae</taxon>
        <taxon>Caryophyllales</taxon>
        <taxon>Chenopodiaceae</taxon>
        <taxon>Betoideae</taxon>
        <taxon>Beta</taxon>
    </lineage>
</organism>
<sequence>MKNTNNFNAIMVCFLIYGLLMVNGLSFGGLGSGIGKALGSGFGKKLSSAGVRKGFGSRPVENTFTTAPKVPSSTGVLADHAINSADEVIVSMILKELDRKHATAREIYDAYKNGRRLHKLCNFVAYYVKQAYANNDSVPKLQLIQYLCTTEGDHDIIV</sequence>
<reference evidence="1 2" key="1">
    <citation type="journal article" date="2014" name="Nature">
        <title>The genome of the recently domesticated crop plant sugar beet (Beta vulgaris).</title>
        <authorList>
            <person name="Dohm J.C."/>
            <person name="Minoche A.E."/>
            <person name="Holtgrawe D."/>
            <person name="Capella-Gutierrez S."/>
            <person name="Zakrzewski F."/>
            <person name="Tafer H."/>
            <person name="Rupp O."/>
            <person name="Sorensen T.R."/>
            <person name="Stracke R."/>
            <person name="Reinhardt R."/>
            <person name="Goesmann A."/>
            <person name="Kraft T."/>
            <person name="Schulz B."/>
            <person name="Stadler P.F."/>
            <person name="Schmidt T."/>
            <person name="Gabaldon T."/>
            <person name="Lehrach H."/>
            <person name="Weisshaar B."/>
            <person name="Himmelbauer H."/>
        </authorList>
    </citation>
    <scope>NUCLEOTIDE SEQUENCE [LARGE SCALE GENOMIC DNA]</scope>
    <source>
        <tissue evidence="1">Taproot</tissue>
    </source>
</reference>
<evidence type="ECO:0000313" key="1">
    <source>
        <dbReference type="EMBL" id="KMT18163.1"/>
    </source>
</evidence>
<accession>A0A0J8D1X2</accession>
<dbReference type="Proteomes" id="UP000035740">
    <property type="component" value="Chromosome 2"/>
</dbReference>
<dbReference type="EMBL" id="KQ090038">
    <property type="protein sequence ID" value="KMT18163.1"/>
    <property type="molecule type" value="Genomic_DNA"/>
</dbReference>
<dbReference type="Gramene" id="KMT18163">
    <property type="protein sequence ID" value="KMT18163"/>
    <property type="gene ID" value="BVRB_2g031920"/>
</dbReference>
<dbReference type="AlphaFoldDB" id="A0A0J8D1X2"/>
<protein>
    <submittedName>
        <fullName evidence="1">Uncharacterized protein</fullName>
    </submittedName>
</protein>
<evidence type="ECO:0000313" key="2">
    <source>
        <dbReference type="Proteomes" id="UP000035740"/>
    </source>
</evidence>
<name>A0A0J8D1X2_BETVV</name>
<gene>
    <name evidence="1" type="ORF">BVRB_2g031920</name>
</gene>
<keyword evidence="2" id="KW-1185">Reference proteome</keyword>